<dbReference type="InterPro" id="IPR036390">
    <property type="entry name" value="WH_DNA-bd_sf"/>
</dbReference>
<feature type="binding site" evidence="11">
    <location>
        <position position="96"/>
    </location>
    <ligand>
        <name>Zn(2+)</name>
        <dbReference type="ChEBI" id="CHEBI:29105"/>
    </ligand>
</feature>
<sequence length="147" mass="16031">MHDSSTTGLPPSWRATRQRGAVLRALHDAADFTSARELHGALMADGAVVGLTTVYRTLRLLEREGRVDIVRDEAGERLYRSRPADGHRHYLVCRRCGMSLAVAAEAVERWADDVVAATGFSAVEHTVELSGICEPCGTRPDRGSPHP</sequence>
<evidence type="ECO:0000313" key="13">
    <source>
        <dbReference type="EMBL" id="OMI35625.1"/>
    </source>
</evidence>
<evidence type="ECO:0000256" key="11">
    <source>
        <dbReference type="PIRSR" id="PIRSR602481-1"/>
    </source>
</evidence>
<accession>A0A1R1SBB3</accession>
<dbReference type="Pfam" id="PF01475">
    <property type="entry name" value="FUR"/>
    <property type="match status" value="1"/>
</dbReference>
<feature type="binding site" evidence="11">
    <location>
        <position position="136"/>
    </location>
    <ligand>
        <name>Zn(2+)</name>
        <dbReference type="ChEBI" id="CHEBI:29105"/>
    </ligand>
</feature>
<dbReference type="GO" id="GO:0000976">
    <property type="term" value="F:transcription cis-regulatory region binding"/>
    <property type="evidence" value="ECO:0007669"/>
    <property type="project" value="TreeGrafter"/>
</dbReference>
<proteinExistence type="inferred from homology"/>
<keyword evidence="14" id="KW-1185">Reference proteome</keyword>
<comment type="subcellular location">
    <subcellularLocation>
        <location evidence="1">Cytoplasm</location>
    </subcellularLocation>
</comment>
<evidence type="ECO:0000256" key="1">
    <source>
        <dbReference type="ARBA" id="ARBA00004496"/>
    </source>
</evidence>
<keyword evidence="7 11" id="KW-0862">Zinc</keyword>
<dbReference type="PANTHER" id="PTHR33202:SF2">
    <property type="entry name" value="FERRIC UPTAKE REGULATION PROTEIN"/>
    <property type="match status" value="1"/>
</dbReference>
<dbReference type="SUPFAM" id="SSF46785">
    <property type="entry name" value="Winged helix' DNA-binding domain"/>
    <property type="match status" value="1"/>
</dbReference>
<evidence type="ECO:0000256" key="12">
    <source>
        <dbReference type="PIRSR" id="PIRSR602481-2"/>
    </source>
</evidence>
<dbReference type="CDD" id="cd07153">
    <property type="entry name" value="Fur_like"/>
    <property type="match status" value="1"/>
</dbReference>
<evidence type="ECO:0000256" key="2">
    <source>
        <dbReference type="ARBA" id="ARBA00007957"/>
    </source>
</evidence>
<comment type="cofactor">
    <cofactor evidence="12">
        <name>Mn(2+)</name>
        <dbReference type="ChEBI" id="CHEBI:29035"/>
    </cofactor>
    <cofactor evidence="12">
        <name>Fe(2+)</name>
        <dbReference type="ChEBI" id="CHEBI:29033"/>
    </cofactor>
    <text evidence="12">Binds 1 Mn(2+) or Fe(2+) ion per subunit.</text>
</comment>
<evidence type="ECO:0000256" key="8">
    <source>
        <dbReference type="ARBA" id="ARBA00023015"/>
    </source>
</evidence>
<evidence type="ECO:0000256" key="6">
    <source>
        <dbReference type="ARBA" id="ARBA00022723"/>
    </source>
</evidence>
<dbReference type="InterPro" id="IPR036388">
    <property type="entry name" value="WH-like_DNA-bd_sf"/>
</dbReference>
<protein>
    <submittedName>
        <fullName evidence="13">Ferric uptake regulation protein</fullName>
    </submittedName>
</protein>
<dbReference type="GO" id="GO:0005829">
    <property type="term" value="C:cytosol"/>
    <property type="evidence" value="ECO:0007669"/>
    <property type="project" value="TreeGrafter"/>
</dbReference>
<dbReference type="EMBL" id="ASQP01000391">
    <property type="protein sequence ID" value="OMI35625.1"/>
    <property type="molecule type" value="Genomic_DNA"/>
</dbReference>
<dbReference type="Gene3D" id="3.30.1490.190">
    <property type="match status" value="1"/>
</dbReference>
<comment type="subunit">
    <text evidence="3">Homodimer.</text>
</comment>
<reference evidence="13 14" key="1">
    <citation type="submission" date="2013-05" db="EMBL/GenBank/DDBJ databases">
        <title>Genome sequence of Streptomyces sparsogenes DSM 40356.</title>
        <authorList>
            <person name="Coyne S."/>
            <person name="Seebeck F.P."/>
        </authorList>
    </citation>
    <scope>NUCLEOTIDE SEQUENCE [LARGE SCALE GENOMIC DNA]</scope>
    <source>
        <strain evidence="13 14">DSM 40356</strain>
    </source>
</reference>
<dbReference type="Proteomes" id="UP000186168">
    <property type="component" value="Unassembled WGS sequence"/>
</dbReference>
<dbReference type="InterPro" id="IPR043135">
    <property type="entry name" value="Fur_C"/>
</dbReference>
<dbReference type="GO" id="GO:0045892">
    <property type="term" value="P:negative regulation of DNA-templated transcription"/>
    <property type="evidence" value="ECO:0007669"/>
    <property type="project" value="TreeGrafter"/>
</dbReference>
<gene>
    <name evidence="13" type="ORF">SPAR_30151</name>
</gene>
<keyword evidence="5" id="KW-0678">Repressor</keyword>
<keyword evidence="6 11" id="KW-0479">Metal-binding</keyword>
<evidence type="ECO:0000256" key="9">
    <source>
        <dbReference type="ARBA" id="ARBA00023125"/>
    </source>
</evidence>
<evidence type="ECO:0000256" key="3">
    <source>
        <dbReference type="ARBA" id="ARBA00011738"/>
    </source>
</evidence>
<feature type="binding site" evidence="11">
    <location>
        <position position="93"/>
    </location>
    <ligand>
        <name>Zn(2+)</name>
        <dbReference type="ChEBI" id="CHEBI:29105"/>
    </ligand>
</feature>
<keyword evidence="9" id="KW-0238">DNA-binding</keyword>
<comment type="caution">
    <text evidence="13">The sequence shown here is derived from an EMBL/GenBank/DDBJ whole genome shotgun (WGS) entry which is preliminary data.</text>
</comment>
<dbReference type="InterPro" id="IPR002481">
    <property type="entry name" value="FUR"/>
</dbReference>
<evidence type="ECO:0000256" key="5">
    <source>
        <dbReference type="ARBA" id="ARBA00022491"/>
    </source>
</evidence>
<organism evidence="13 14">
    <name type="scientific">Streptomyces sparsogenes DSM 40356</name>
    <dbReference type="NCBI Taxonomy" id="1331668"/>
    <lineage>
        <taxon>Bacteria</taxon>
        <taxon>Bacillati</taxon>
        <taxon>Actinomycetota</taxon>
        <taxon>Actinomycetes</taxon>
        <taxon>Kitasatosporales</taxon>
        <taxon>Streptomycetaceae</taxon>
        <taxon>Streptomyces</taxon>
    </lineage>
</organism>
<keyword evidence="4" id="KW-0963">Cytoplasm</keyword>
<name>A0A1R1SBB3_9ACTN</name>
<dbReference type="GO" id="GO:0008270">
    <property type="term" value="F:zinc ion binding"/>
    <property type="evidence" value="ECO:0007669"/>
    <property type="project" value="TreeGrafter"/>
</dbReference>
<feature type="binding site" evidence="12">
    <location>
        <position position="125"/>
    </location>
    <ligand>
        <name>Fe cation</name>
        <dbReference type="ChEBI" id="CHEBI:24875"/>
    </ligand>
</feature>
<feature type="binding site" evidence="12">
    <location>
        <position position="108"/>
    </location>
    <ligand>
        <name>Fe cation</name>
        <dbReference type="ChEBI" id="CHEBI:24875"/>
    </ligand>
</feature>
<keyword evidence="8" id="KW-0805">Transcription regulation</keyword>
<evidence type="ECO:0000256" key="4">
    <source>
        <dbReference type="ARBA" id="ARBA00022490"/>
    </source>
</evidence>
<evidence type="ECO:0000256" key="7">
    <source>
        <dbReference type="ARBA" id="ARBA00022833"/>
    </source>
</evidence>
<comment type="similarity">
    <text evidence="2">Belongs to the Fur family.</text>
</comment>
<dbReference type="Gene3D" id="1.10.10.10">
    <property type="entry name" value="Winged helix-like DNA-binding domain superfamily/Winged helix DNA-binding domain"/>
    <property type="match status" value="1"/>
</dbReference>
<evidence type="ECO:0000313" key="14">
    <source>
        <dbReference type="Proteomes" id="UP000186168"/>
    </source>
</evidence>
<dbReference type="PANTHER" id="PTHR33202">
    <property type="entry name" value="ZINC UPTAKE REGULATION PROTEIN"/>
    <property type="match status" value="1"/>
</dbReference>
<dbReference type="GO" id="GO:1900376">
    <property type="term" value="P:regulation of secondary metabolite biosynthetic process"/>
    <property type="evidence" value="ECO:0007669"/>
    <property type="project" value="TreeGrafter"/>
</dbReference>
<dbReference type="RefSeq" id="WP_076971341.1">
    <property type="nucleotide sequence ID" value="NZ_ASQP01000391.1"/>
</dbReference>
<evidence type="ECO:0000256" key="10">
    <source>
        <dbReference type="ARBA" id="ARBA00023163"/>
    </source>
</evidence>
<comment type="cofactor">
    <cofactor evidence="11">
        <name>Zn(2+)</name>
        <dbReference type="ChEBI" id="CHEBI:29105"/>
    </cofactor>
    <text evidence="11">Binds 1 zinc ion per subunit.</text>
</comment>
<dbReference type="GO" id="GO:0003700">
    <property type="term" value="F:DNA-binding transcription factor activity"/>
    <property type="evidence" value="ECO:0007669"/>
    <property type="project" value="InterPro"/>
</dbReference>
<keyword evidence="12" id="KW-0408">Iron</keyword>
<feature type="binding site" evidence="11">
    <location>
        <position position="133"/>
    </location>
    <ligand>
        <name>Zn(2+)</name>
        <dbReference type="ChEBI" id="CHEBI:29105"/>
    </ligand>
</feature>
<dbReference type="AlphaFoldDB" id="A0A1R1SBB3"/>
<keyword evidence="10" id="KW-0804">Transcription</keyword>